<proteinExistence type="predicted"/>
<reference evidence="6" key="3">
    <citation type="submission" date="2023-03" db="UniProtKB">
        <authorList>
            <consortium name="EnsemblPlants"/>
        </authorList>
    </citation>
    <scope>IDENTIFICATION</scope>
    <source>
        <strain evidence="6">cv. Chiifu-401-42</strain>
    </source>
</reference>
<feature type="domain" description="Protein kinase" evidence="5">
    <location>
        <begin position="85"/>
        <end position="448"/>
    </location>
</feature>
<dbReference type="EnsemblPlants" id="Bra006666.1">
    <property type="protein sequence ID" value="Bra006666.1-P"/>
    <property type="gene ID" value="Bra006666"/>
</dbReference>
<dbReference type="Gene3D" id="1.10.510.10">
    <property type="entry name" value="Transferase(Phosphotransferase) domain 1"/>
    <property type="match status" value="1"/>
</dbReference>
<dbReference type="SMART" id="SM00848">
    <property type="entry name" value="Inhibitor_I29"/>
    <property type="match status" value="1"/>
</dbReference>
<dbReference type="InterPro" id="IPR038765">
    <property type="entry name" value="Papain-like_cys_pep_sf"/>
</dbReference>
<evidence type="ECO:0000256" key="4">
    <source>
        <dbReference type="SAM" id="SignalP"/>
    </source>
</evidence>
<evidence type="ECO:0000313" key="6">
    <source>
        <dbReference type="EnsemblPlants" id="Bra006666.1-P"/>
    </source>
</evidence>
<dbReference type="SUPFAM" id="SSF56112">
    <property type="entry name" value="Protein kinase-like (PK-like)"/>
    <property type="match status" value="1"/>
</dbReference>
<dbReference type="InterPro" id="IPR013201">
    <property type="entry name" value="Prot_inhib_I29"/>
</dbReference>
<dbReference type="STRING" id="51351.M4CR25"/>
<dbReference type="Proteomes" id="UP000011750">
    <property type="component" value="Chromosome A03"/>
</dbReference>
<dbReference type="SUPFAM" id="SSF54001">
    <property type="entry name" value="Cysteine proteinases"/>
    <property type="match status" value="1"/>
</dbReference>
<dbReference type="GO" id="GO:0004197">
    <property type="term" value="F:cysteine-type endopeptidase activity"/>
    <property type="evidence" value="ECO:0000318"/>
    <property type="project" value="GO_Central"/>
</dbReference>
<evidence type="ECO:0000313" key="7">
    <source>
        <dbReference type="Proteomes" id="UP000011750"/>
    </source>
</evidence>
<protein>
    <recommendedName>
        <fullName evidence="5">Protein kinase domain-containing protein</fullName>
    </recommendedName>
</protein>
<dbReference type="InterPro" id="IPR039417">
    <property type="entry name" value="Peptidase_C1A_papain-like"/>
</dbReference>
<keyword evidence="3" id="KW-1015">Disulfide bond</keyword>
<name>M4CR25_BRACM</name>
<dbReference type="GO" id="GO:0051603">
    <property type="term" value="P:proteolysis involved in protein catabolic process"/>
    <property type="evidence" value="ECO:0000318"/>
    <property type="project" value="GO_Central"/>
</dbReference>
<dbReference type="InterPro" id="IPR025661">
    <property type="entry name" value="Pept_asp_AS"/>
</dbReference>
<dbReference type="InterPro" id="IPR011009">
    <property type="entry name" value="Kinase-like_dom_sf"/>
</dbReference>
<dbReference type="eggNOG" id="KOG1543">
    <property type="taxonomic scope" value="Eukaryota"/>
</dbReference>
<dbReference type="Pfam" id="PF00112">
    <property type="entry name" value="Peptidase_C1"/>
    <property type="match status" value="1"/>
</dbReference>
<feature type="signal peptide" evidence="4">
    <location>
        <begin position="1"/>
        <end position="21"/>
    </location>
</feature>
<dbReference type="CDD" id="cd02248">
    <property type="entry name" value="Peptidase_C1A"/>
    <property type="match status" value="1"/>
</dbReference>
<dbReference type="GO" id="GO:0005615">
    <property type="term" value="C:extracellular space"/>
    <property type="evidence" value="ECO:0000318"/>
    <property type="project" value="GO_Central"/>
</dbReference>
<dbReference type="SMART" id="SM00645">
    <property type="entry name" value="Pept_C1"/>
    <property type="match status" value="1"/>
</dbReference>
<dbReference type="PROSITE" id="PS50011">
    <property type="entry name" value="PROTEIN_KINASE_DOM"/>
    <property type="match status" value="1"/>
</dbReference>
<dbReference type="InterPro" id="IPR000719">
    <property type="entry name" value="Prot_kinase_dom"/>
</dbReference>
<dbReference type="HOGENOM" id="CLU_611611_0_0_1"/>
<dbReference type="InterPro" id="IPR000668">
    <property type="entry name" value="Peptidase_C1A_C"/>
</dbReference>
<dbReference type="GO" id="GO:0005524">
    <property type="term" value="F:ATP binding"/>
    <property type="evidence" value="ECO:0007669"/>
    <property type="project" value="UniProtKB-KW"/>
</dbReference>
<dbReference type="Gramene" id="Bra006666.1">
    <property type="protein sequence ID" value="Bra006666.1-P"/>
    <property type="gene ID" value="Bra006666"/>
</dbReference>
<reference evidence="6 7" key="1">
    <citation type="journal article" date="2011" name="Nat. Genet.">
        <title>The genome of the mesopolyploid crop species Brassica rapa.</title>
        <authorList>
            <consortium name="Brassica rapa Genome Sequencing Project Consortium"/>
            <person name="Wang X."/>
            <person name="Wang H."/>
            <person name="Wang J."/>
            <person name="Sun R."/>
            <person name="Wu J."/>
            <person name="Liu S."/>
            <person name="Bai Y."/>
            <person name="Mun J.H."/>
            <person name="Bancroft I."/>
            <person name="Cheng F."/>
            <person name="Huang S."/>
            <person name="Li X."/>
            <person name="Hua W."/>
            <person name="Wang J."/>
            <person name="Wang X."/>
            <person name="Freeling M."/>
            <person name="Pires J.C."/>
            <person name="Paterson A.H."/>
            <person name="Chalhoub B."/>
            <person name="Wang B."/>
            <person name="Hayward A."/>
            <person name="Sharpe A.G."/>
            <person name="Park B.S."/>
            <person name="Weisshaar B."/>
            <person name="Liu B."/>
            <person name="Li B."/>
            <person name="Liu B."/>
            <person name="Tong C."/>
            <person name="Song C."/>
            <person name="Duran C."/>
            <person name="Peng C."/>
            <person name="Geng C."/>
            <person name="Koh C."/>
            <person name="Lin C."/>
            <person name="Edwards D."/>
            <person name="Mu D."/>
            <person name="Shen D."/>
            <person name="Soumpourou E."/>
            <person name="Li F."/>
            <person name="Fraser F."/>
            <person name="Conant G."/>
            <person name="Lassalle G."/>
            <person name="King G.J."/>
            <person name="Bonnema G."/>
            <person name="Tang H."/>
            <person name="Wang H."/>
            <person name="Belcram H."/>
            <person name="Zhou H."/>
            <person name="Hirakawa H."/>
            <person name="Abe H."/>
            <person name="Guo H."/>
            <person name="Wang H."/>
            <person name="Jin H."/>
            <person name="Parkin I.A."/>
            <person name="Batley J."/>
            <person name="Kim J.S."/>
            <person name="Just J."/>
            <person name="Li J."/>
            <person name="Xu J."/>
            <person name="Deng J."/>
            <person name="Kim J.A."/>
            <person name="Li J."/>
            <person name="Yu J."/>
            <person name="Meng J."/>
            <person name="Wang J."/>
            <person name="Min J."/>
            <person name="Poulain J."/>
            <person name="Wang J."/>
            <person name="Hatakeyama K."/>
            <person name="Wu K."/>
            <person name="Wang L."/>
            <person name="Fang L."/>
            <person name="Trick M."/>
            <person name="Links M.G."/>
            <person name="Zhao M."/>
            <person name="Jin M."/>
            <person name="Ramchiary N."/>
            <person name="Drou N."/>
            <person name="Berkman P.J."/>
            <person name="Cai Q."/>
            <person name="Huang Q."/>
            <person name="Li R."/>
            <person name="Tabata S."/>
            <person name="Cheng S."/>
            <person name="Zhang S."/>
            <person name="Zhang S."/>
            <person name="Huang S."/>
            <person name="Sato S."/>
            <person name="Sun S."/>
            <person name="Kwon S.J."/>
            <person name="Choi S.R."/>
            <person name="Lee T.H."/>
            <person name="Fan W."/>
            <person name="Zhao X."/>
            <person name="Tan X."/>
            <person name="Xu X."/>
            <person name="Wang Y."/>
            <person name="Qiu Y."/>
            <person name="Yin Y."/>
            <person name="Li Y."/>
            <person name="Du Y."/>
            <person name="Liao Y."/>
            <person name="Lim Y."/>
            <person name="Narusaka Y."/>
            <person name="Wang Y."/>
            <person name="Wang Z."/>
            <person name="Li Z."/>
            <person name="Wang Z."/>
            <person name="Xiong Z."/>
            <person name="Zhang Z."/>
        </authorList>
    </citation>
    <scope>NUCLEOTIDE SEQUENCE [LARGE SCALE GENOMIC DNA]</scope>
    <source>
        <strain evidence="6 7">cv. Chiifu-401-42</strain>
    </source>
</reference>
<dbReference type="PROSITE" id="PS00640">
    <property type="entry name" value="THIOL_PROTEASE_ASN"/>
    <property type="match status" value="1"/>
</dbReference>
<keyword evidence="1" id="KW-0547">Nucleotide-binding</keyword>
<dbReference type="Gene3D" id="3.90.70.10">
    <property type="entry name" value="Cysteine proteinases"/>
    <property type="match status" value="2"/>
</dbReference>
<evidence type="ECO:0000256" key="1">
    <source>
        <dbReference type="ARBA" id="ARBA00022741"/>
    </source>
</evidence>
<reference evidence="6 7" key="2">
    <citation type="journal article" date="2018" name="Hortic Res">
        <title>Improved Brassica rapa reference genome by single-molecule sequencing and chromosome conformation capture technologies.</title>
        <authorList>
            <person name="Zhang L."/>
            <person name="Cai X."/>
            <person name="Wu J."/>
            <person name="Liu M."/>
            <person name="Grob S."/>
            <person name="Cheng F."/>
            <person name="Liang J."/>
            <person name="Cai C."/>
            <person name="Liu Z."/>
            <person name="Liu B."/>
            <person name="Wang F."/>
            <person name="Li S."/>
            <person name="Liu F."/>
            <person name="Li X."/>
            <person name="Cheng L."/>
            <person name="Yang W."/>
            <person name="Li M.H."/>
            <person name="Grossniklaus U."/>
            <person name="Zheng H."/>
            <person name="Wang X."/>
        </authorList>
    </citation>
    <scope>NUCLEOTIDE SEQUENCE [LARGE SCALE GENOMIC DNA]</scope>
    <source>
        <strain evidence="6 7">cv. Chiifu-401-42</strain>
    </source>
</reference>
<evidence type="ECO:0000259" key="5">
    <source>
        <dbReference type="PROSITE" id="PS50011"/>
    </source>
</evidence>
<accession>M4CR25</accession>
<dbReference type="InParanoid" id="M4CR25"/>
<dbReference type="SMART" id="SM00220">
    <property type="entry name" value="S_TKc"/>
    <property type="match status" value="1"/>
</dbReference>
<keyword evidence="7" id="KW-1185">Reference proteome</keyword>
<dbReference type="PANTHER" id="PTHR27007">
    <property type="match status" value="1"/>
</dbReference>
<sequence>MSVRAIQSLVVLVILIGSHESTPIPDGLRKVEEAFVKILGQSSHLLSFARFTHKYGKKYQHAEEIKHRFSVFKENLDLIRSTNKKDLSYKLGVNQLSEQQLIDCSSSFGSAGCIDGHPYQAFDYMKSKGINNATQYPYLAVQGLCRSNSDSVVNVTGYVAVALRDELELMKAVGTIGPVSVSLGVSSTLQHYISGVFTGSDCEVSSVQNHALVVGYGNDGSMEYWIIKNSWGEQWGDGGYFKLRRGINMCGITSMPLGNPPLSWPQRFVILKDIASALSYLHTGANQVVLHRDKKASNVMLDFNGRLGDFGMARFEDYGDSLPATAAIGTMGHMAPELTTVGTSTRTNVYAFGAFMLEVTCGRRPLDHKIPAEKMHLIKWVCDCCRSDYLLDAIDIRMGLEYSEEGIDMTVLLEAAFTSRSSLSPSASLPSPHNSMFVSHTITYGDGR</sequence>
<evidence type="ECO:0000256" key="2">
    <source>
        <dbReference type="ARBA" id="ARBA00022840"/>
    </source>
</evidence>
<dbReference type="AlphaFoldDB" id="M4CR25"/>
<dbReference type="Pfam" id="PF00069">
    <property type="entry name" value="Pkinase"/>
    <property type="match status" value="1"/>
</dbReference>
<keyword evidence="4" id="KW-0732">Signal</keyword>
<feature type="chain" id="PRO_5011117067" description="Protein kinase domain-containing protein" evidence="4">
    <location>
        <begin position="22"/>
        <end position="448"/>
    </location>
</feature>
<keyword evidence="2" id="KW-0067">ATP-binding</keyword>
<organism evidence="6 7">
    <name type="scientific">Brassica campestris</name>
    <name type="common">Field mustard</name>
    <dbReference type="NCBI Taxonomy" id="3711"/>
    <lineage>
        <taxon>Eukaryota</taxon>
        <taxon>Viridiplantae</taxon>
        <taxon>Streptophyta</taxon>
        <taxon>Embryophyta</taxon>
        <taxon>Tracheophyta</taxon>
        <taxon>Spermatophyta</taxon>
        <taxon>Magnoliopsida</taxon>
        <taxon>eudicotyledons</taxon>
        <taxon>Gunneridae</taxon>
        <taxon>Pentapetalae</taxon>
        <taxon>rosids</taxon>
        <taxon>malvids</taxon>
        <taxon>Brassicales</taxon>
        <taxon>Brassicaceae</taxon>
        <taxon>Brassiceae</taxon>
        <taxon>Brassica</taxon>
    </lineage>
</organism>
<dbReference type="GO" id="GO:0004672">
    <property type="term" value="F:protein kinase activity"/>
    <property type="evidence" value="ECO:0007669"/>
    <property type="project" value="InterPro"/>
</dbReference>
<dbReference type="InterPro" id="IPR050528">
    <property type="entry name" value="L-type_Lectin-RKs"/>
</dbReference>
<evidence type="ECO:0000256" key="3">
    <source>
        <dbReference type="ARBA" id="ARBA00023157"/>
    </source>
</evidence>
<dbReference type="GO" id="GO:0005764">
    <property type="term" value="C:lysosome"/>
    <property type="evidence" value="ECO:0000318"/>
    <property type="project" value="GO_Central"/>
</dbReference>